<keyword evidence="2" id="KW-0472">Membrane</keyword>
<protein>
    <submittedName>
        <fullName evidence="3">Uncharacterized protein</fullName>
    </submittedName>
</protein>
<evidence type="ECO:0000256" key="1">
    <source>
        <dbReference type="SAM" id="MobiDB-lite"/>
    </source>
</evidence>
<proteinExistence type="predicted"/>
<keyword evidence="2" id="KW-1133">Transmembrane helix</keyword>
<sequence>MDMTPQLRVPWFTKCILAYLLCACPPIWIIELHHLQQLNDATKAAIQQQAAQKQPELAPNPWDKTGLQYNKPNVSNSVIQN</sequence>
<evidence type="ECO:0000313" key="4">
    <source>
        <dbReference type="Proteomes" id="UP000281553"/>
    </source>
</evidence>
<evidence type="ECO:0000313" key="3">
    <source>
        <dbReference type="EMBL" id="VDN17335.1"/>
    </source>
</evidence>
<reference evidence="3 4" key="1">
    <citation type="submission" date="2018-11" db="EMBL/GenBank/DDBJ databases">
        <authorList>
            <consortium name="Pathogen Informatics"/>
        </authorList>
    </citation>
    <scope>NUCLEOTIDE SEQUENCE [LARGE SCALE GENOMIC DNA]</scope>
</reference>
<feature type="transmembrane region" description="Helical" evidence="2">
    <location>
        <begin position="12"/>
        <end position="30"/>
    </location>
</feature>
<keyword evidence="2" id="KW-0812">Transmembrane</keyword>
<feature type="compositionally biased region" description="Polar residues" evidence="1">
    <location>
        <begin position="67"/>
        <end position="81"/>
    </location>
</feature>
<dbReference type="AlphaFoldDB" id="A0A3P7LKA7"/>
<name>A0A3P7LKA7_DIBLA</name>
<accession>A0A3P7LKA7</accession>
<evidence type="ECO:0000256" key="2">
    <source>
        <dbReference type="SAM" id="Phobius"/>
    </source>
</evidence>
<feature type="region of interest" description="Disordered" evidence="1">
    <location>
        <begin position="49"/>
        <end position="81"/>
    </location>
</feature>
<dbReference type="InterPro" id="IPR019169">
    <property type="entry name" value="Transmembrane_26"/>
</dbReference>
<organism evidence="3 4">
    <name type="scientific">Dibothriocephalus latus</name>
    <name type="common">Fish tapeworm</name>
    <name type="synonym">Diphyllobothrium latum</name>
    <dbReference type="NCBI Taxonomy" id="60516"/>
    <lineage>
        <taxon>Eukaryota</taxon>
        <taxon>Metazoa</taxon>
        <taxon>Spiralia</taxon>
        <taxon>Lophotrochozoa</taxon>
        <taxon>Platyhelminthes</taxon>
        <taxon>Cestoda</taxon>
        <taxon>Eucestoda</taxon>
        <taxon>Diphyllobothriidea</taxon>
        <taxon>Diphyllobothriidae</taxon>
        <taxon>Dibothriocephalus</taxon>
    </lineage>
</organism>
<dbReference type="EMBL" id="UYRU01068104">
    <property type="protein sequence ID" value="VDN17335.1"/>
    <property type="molecule type" value="Genomic_DNA"/>
</dbReference>
<dbReference type="Proteomes" id="UP000281553">
    <property type="component" value="Unassembled WGS sequence"/>
</dbReference>
<gene>
    <name evidence="3" type="ORF">DILT_LOCUS12905</name>
</gene>
<dbReference type="Pfam" id="PF09772">
    <property type="entry name" value="Tmem26"/>
    <property type="match status" value="1"/>
</dbReference>
<keyword evidence="4" id="KW-1185">Reference proteome</keyword>